<feature type="transmembrane region" description="Helical" evidence="7">
    <location>
        <begin position="20"/>
        <end position="38"/>
    </location>
</feature>
<evidence type="ECO:0000256" key="1">
    <source>
        <dbReference type="ARBA" id="ARBA00004141"/>
    </source>
</evidence>
<dbReference type="PROSITE" id="PS00018">
    <property type="entry name" value="EF_HAND_1"/>
    <property type="match status" value="1"/>
</dbReference>
<name>A0A3B0TY31_9ZZZZ</name>
<protein>
    <submittedName>
        <fullName evidence="8">Acetate permease ActP (Cation/acetate symporter)</fullName>
    </submittedName>
</protein>
<dbReference type="CDD" id="cd11480">
    <property type="entry name" value="SLC5sbd_u4"/>
    <property type="match status" value="1"/>
</dbReference>
<dbReference type="Pfam" id="PF00474">
    <property type="entry name" value="SSF"/>
    <property type="match status" value="2"/>
</dbReference>
<dbReference type="InterPro" id="IPR001734">
    <property type="entry name" value="Na/solute_symporter"/>
</dbReference>
<keyword evidence="4 7" id="KW-0812">Transmembrane</keyword>
<evidence type="ECO:0000256" key="2">
    <source>
        <dbReference type="ARBA" id="ARBA00006434"/>
    </source>
</evidence>
<dbReference type="InterPro" id="IPR038377">
    <property type="entry name" value="Na/Glc_symporter_sf"/>
</dbReference>
<sequence length="614" mass="64797">MALQPNRLRNEAKSMANAFWLLFAVLAAFVAVMMIFEFVGVPRAVIAFLFIAVTFVAYVLIGAASRTLQVVEFFVAGRRIPAVFNGMAAAANWIGSTTLFGLAGALIFMGFDGLVFLLGWTGGFVLVAVLFAPYLRKYGAFSVPDFLAARFGGAGVRLCGVVVLVASAAALMTAEFYAGGLIVSRLAGVDFQTGVLVTFSVVLFCIVWGGIRGATWTQSAQYIVLGTAIVLPVTLFAIKLTGNPVAPAALGGLLDQIGAAEARYGIGSNDAPAVFGELKRFSVPHLEAFATYSAGEFAAIALCLMLGTASMPHMLMRYFTSTSVADARRAVGWSLFFVVMIFAFLPVAAALVKLTILTDIIGRPFSELPAWVAAWADQGLVRAFDADGNGRLGITEFFMHPDAVLLALPQIGGLPYVLTAIVGVGILAAAISTASGLVLAVSNGFSHDLHYRLVQPSSSTAKRLVIARLTLVLVATGTAWLAINRAMDILPLIAWSLSLAAAGNFAVLVLAIWWKNCTRWGAIAGMVSGFGVTLTYLIGLRFGGWAPVLGLGELAAGLLGVATGFTAAIGVSLVTPAPTRDTLNFIDDIRTPRGQSFMERERAAERIREAGSTR</sequence>
<dbReference type="NCBIfam" id="TIGR03648">
    <property type="entry name" value="Na_symport_lg"/>
    <property type="match status" value="1"/>
</dbReference>
<dbReference type="Gene3D" id="1.20.1730.10">
    <property type="entry name" value="Sodium/glucose cotransporter"/>
    <property type="match status" value="1"/>
</dbReference>
<dbReference type="AlphaFoldDB" id="A0A3B0TY31"/>
<feature type="transmembrane region" description="Helical" evidence="7">
    <location>
        <begin position="416"/>
        <end position="445"/>
    </location>
</feature>
<evidence type="ECO:0000256" key="4">
    <source>
        <dbReference type="ARBA" id="ARBA00022692"/>
    </source>
</evidence>
<dbReference type="PROSITE" id="PS50283">
    <property type="entry name" value="NA_SOLUT_SYMP_3"/>
    <property type="match status" value="1"/>
</dbReference>
<dbReference type="InterPro" id="IPR018247">
    <property type="entry name" value="EF_Hand_1_Ca_BS"/>
</dbReference>
<evidence type="ECO:0000313" key="8">
    <source>
        <dbReference type="EMBL" id="VAW13454.1"/>
    </source>
</evidence>
<dbReference type="PANTHER" id="PTHR48086:SF5">
    <property type="entry name" value="NA(+):SOLUTE SYMPORTER (SSF FAMILY)"/>
    <property type="match status" value="1"/>
</dbReference>
<keyword evidence="5 7" id="KW-1133">Transmembrane helix</keyword>
<dbReference type="GO" id="GO:0005886">
    <property type="term" value="C:plasma membrane"/>
    <property type="evidence" value="ECO:0007669"/>
    <property type="project" value="TreeGrafter"/>
</dbReference>
<feature type="transmembrane region" description="Helical" evidence="7">
    <location>
        <begin position="554"/>
        <end position="574"/>
    </location>
</feature>
<feature type="transmembrane region" description="Helical" evidence="7">
    <location>
        <begin position="114"/>
        <end position="135"/>
    </location>
</feature>
<dbReference type="PANTHER" id="PTHR48086">
    <property type="entry name" value="SODIUM/PROLINE SYMPORTER-RELATED"/>
    <property type="match status" value="1"/>
</dbReference>
<dbReference type="InterPro" id="IPR019899">
    <property type="entry name" value="Na/solute_symporter_VC_2705"/>
</dbReference>
<feature type="transmembrane region" description="Helical" evidence="7">
    <location>
        <begin position="222"/>
        <end position="240"/>
    </location>
</feature>
<dbReference type="EMBL" id="UOEM01000061">
    <property type="protein sequence ID" value="VAW13454.1"/>
    <property type="molecule type" value="Genomic_DNA"/>
</dbReference>
<dbReference type="GO" id="GO:0022857">
    <property type="term" value="F:transmembrane transporter activity"/>
    <property type="evidence" value="ECO:0007669"/>
    <property type="project" value="InterPro"/>
</dbReference>
<evidence type="ECO:0000256" key="7">
    <source>
        <dbReference type="SAM" id="Phobius"/>
    </source>
</evidence>
<gene>
    <name evidence="8" type="ORF">MNBD_ALPHA09-2134</name>
</gene>
<keyword evidence="6 7" id="KW-0472">Membrane</keyword>
<evidence type="ECO:0000256" key="5">
    <source>
        <dbReference type="ARBA" id="ARBA00022989"/>
    </source>
</evidence>
<feature type="transmembrane region" description="Helical" evidence="7">
    <location>
        <begin position="489"/>
        <end position="513"/>
    </location>
</feature>
<feature type="transmembrane region" description="Helical" evidence="7">
    <location>
        <begin position="330"/>
        <end position="352"/>
    </location>
</feature>
<feature type="transmembrane region" description="Helical" evidence="7">
    <location>
        <begin position="44"/>
        <end position="61"/>
    </location>
</feature>
<accession>A0A3B0TY31</accession>
<feature type="transmembrane region" description="Helical" evidence="7">
    <location>
        <begin position="147"/>
        <end position="171"/>
    </location>
</feature>
<feature type="transmembrane region" description="Helical" evidence="7">
    <location>
        <begin position="520"/>
        <end position="542"/>
    </location>
</feature>
<keyword evidence="3" id="KW-0813">Transport</keyword>
<comment type="similarity">
    <text evidence="2">Belongs to the sodium:solute symporter (SSF) (TC 2.A.21) family.</text>
</comment>
<feature type="transmembrane region" description="Helical" evidence="7">
    <location>
        <begin position="82"/>
        <end position="108"/>
    </location>
</feature>
<feature type="transmembrane region" description="Helical" evidence="7">
    <location>
        <begin position="191"/>
        <end position="210"/>
    </location>
</feature>
<comment type="subcellular location">
    <subcellularLocation>
        <location evidence="1">Membrane</location>
        <topology evidence="1">Multi-pass membrane protein</topology>
    </subcellularLocation>
</comment>
<evidence type="ECO:0000256" key="6">
    <source>
        <dbReference type="ARBA" id="ARBA00023136"/>
    </source>
</evidence>
<feature type="transmembrane region" description="Helical" evidence="7">
    <location>
        <begin position="465"/>
        <end position="483"/>
    </location>
</feature>
<feature type="transmembrane region" description="Helical" evidence="7">
    <location>
        <begin position="289"/>
        <end position="309"/>
    </location>
</feature>
<reference evidence="8" key="1">
    <citation type="submission" date="2018-06" db="EMBL/GenBank/DDBJ databases">
        <authorList>
            <person name="Zhirakovskaya E."/>
        </authorList>
    </citation>
    <scope>NUCLEOTIDE SEQUENCE</scope>
</reference>
<dbReference type="InterPro" id="IPR050277">
    <property type="entry name" value="Sodium:Solute_Symporter"/>
</dbReference>
<proteinExistence type="inferred from homology"/>
<evidence type="ECO:0000256" key="3">
    <source>
        <dbReference type="ARBA" id="ARBA00022448"/>
    </source>
</evidence>
<organism evidence="8">
    <name type="scientific">hydrothermal vent metagenome</name>
    <dbReference type="NCBI Taxonomy" id="652676"/>
    <lineage>
        <taxon>unclassified sequences</taxon>
        <taxon>metagenomes</taxon>
        <taxon>ecological metagenomes</taxon>
    </lineage>
</organism>